<evidence type="ECO:0000256" key="1">
    <source>
        <dbReference type="ARBA" id="ARBA00004370"/>
    </source>
</evidence>
<dbReference type="InterPro" id="IPR023352">
    <property type="entry name" value="MAPEG-like_dom_sf"/>
</dbReference>
<dbReference type="Pfam" id="PF01124">
    <property type="entry name" value="MAPEG"/>
    <property type="match status" value="1"/>
</dbReference>
<sequence>MSTTAWSIPIIVMMVLTIVSVFITLFSRIHAIRKEKITLNDLRTMDFCKKEHPWLEITSRHLDNLFQMPVLFYICFIIILLNPELMQISYFLILGWLFVSFRIINSIIHLTTNNLSLRLCSFLLSTAFLFTIILMLLIELIKLH</sequence>
<proteinExistence type="predicted"/>
<evidence type="ECO:0008006" key="8">
    <source>
        <dbReference type="Google" id="ProtNLM"/>
    </source>
</evidence>
<feature type="transmembrane region" description="Helical" evidence="5">
    <location>
        <begin position="6"/>
        <end position="26"/>
    </location>
</feature>
<dbReference type="InterPro" id="IPR001129">
    <property type="entry name" value="Membr-assoc_MAPEG"/>
</dbReference>
<feature type="transmembrane region" description="Helical" evidence="5">
    <location>
        <begin position="88"/>
        <end position="108"/>
    </location>
</feature>
<dbReference type="GO" id="GO:0016020">
    <property type="term" value="C:membrane"/>
    <property type="evidence" value="ECO:0007669"/>
    <property type="project" value="UniProtKB-SubCell"/>
</dbReference>
<dbReference type="OrthoDB" id="5573101at2"/>
<accession>A0A8J3E7J0</accession>
<organism evidence="6 7">
    <name type="scientific">Cysteiniphilum litorale</name>
    <dbReference type="NCBI Taxonomy" id="2056700"/>
    <lineage>
        <taxon>Bacteria</taxon>
        <taxon>Pseudomonadati</taxon>
        <taxon>Pseudomonadota</taxon>
        <taxon>Gammaproteobacteria</taxon>
        <taxon>Thiotrichales</taxon>
        <taxon>Fastidiosibacteraceae</taxon>
        <taxon>Cysteiniphilum</taxon>
    </lineage>
</organism>
<reference evidence="6" key="1">
    <citation type="journal article" date="2014" name="Int. J. Syst. Evol. Microbiol.">
        <title>Complete genome sequence of Corynebacterium casei LMG S-19264T (=DSM 44701T), isolated from a smear-ripened cheese.</title>
        <authorList>
            <consortium name="US DOE Joint Genome Institute (JGI-PGF)"/>
            <person name="Walter F."/>
            <person name="Albersmeier A."/>
            <person name="Kalinowski J."/>
            <person name="Ruckert C."/>
        </authorList>
    </citation>
    <scope>NUCLEOTIDE SEQUENCE</scope>
    <source>
        <strain evidence="6">CGMCC 1.15758</strain>
    </source>
</reference>
<dbReference type="EMBL" id="BMJS01000001">
    <property type="protein sequence ID" value="GGF88037.1"/>
    <property type="molecule type" value="Genomic_DNA"/>
</dbReference>
<comment type="caution">
    <text evidence="6">The sequence shown here is derived from an EMBL/GenBank/DDBJ whole genome shotgun (WGS) entry which is preliminary data.</text>
</comment>
<reference evidence="6" key="2">
    <citation type="submission" date="2020-09" db="EMBL/GenBank/DDBJ databases">
        <authorList>
            <person name="Sun Q."/>
            <person name="Zhou Y."/>
        </authorList>
    </citation>
    <scope>NUCLEOTIDE SEQUENCE</scope>
    <source>
        <strain evidence="6">CGMCC 1.15758</strain>
    </source>
</reference>
<protein>
    <recommendedName>
        <fullName evidence="8">MAPEG family protein</fullName>
    </recommendedName>
</protein>
<gene>
    <name evidence="6" type="ORF">GCM10010995_01560</name>
</gene>
<dbReference type="Proteomes" id="UP000636949">
    <property type="component" value="Unassembled WGS sequence"/>
</dbReference>
<evidence type="ECO:0000256" key="5">
    <source>
        <dbReference type="SAM" id="Phobius"/>
    </source>
</evidence>
<feature type="transmembrane region" description="Helical" evidence="5">
    <location>
        <begin position="65"/>
        <end position="82"/>
    </location>
</feature>
<name>A0A8J3E7J0_9GAMM</name>
<dbReference type="SUPFAM" id="SSF161084">
    <property type="entry name" value="MAPEG domain-like"/>
    <property type="match status" value="1"/>
</dbReference>
<evidence type="ECO:0000313" key="7">
    <source>
        <dbReference type="Proteomes" id="UP000636949"/>
    </source>
</evidence>
<keyword evidence="4 5" id="KW-0472">Membrane</keyword>
<evidence type="ECO:0000256" key="3">
    <source>
        <dbReference type="ARBA" id="ARBA00022989"/>
    </source>
</evidence>
<dbReference type="AlphaFoldDB" id="A0A8J3E7J0"/>
<evidence type="ECO:0000256" key="4">
    <source>
        <dbReference type="ARBA" id="ARBA00023136"/>
    </source>
</evidence>
<evidence type="ECO:0000313" key="6">
    <source>
        <dbReference type="EMBL" id="GGF88037.1"/>
    </source>
</evidence>
<evidence type="ECO:0000256" key="2">
    <source>
        <dbReference type="ARBA" id="ARBA00022692"/>
    </source>
</evidence>
<comment type="subcellular location">
    <subcellularLocation>
        <location evidence="1">Membrane</location>
    </subcellularLocation>
</comment>
<keyword evidence="2 5" id="KW-0812">Transmembrane</keyword>
<dbReference type="Gene3D" id="1.20.120.550">
    <property type="entry name" value="Membrane associated eicosanoid/glutathione metabolism-like domain"/>
    <property type="match status" value="1"/>
</dbReference>
<keyword evidence="3 5" id="KW-1133">Transmembrane helix</keyword>
<dbReference type="RefSeq" id="WP_117001237.1">
    <property type="nucleotide sequence ID" value="NZ_BMJS01000001.1"/>
</dbReference>
<keyword evidence="7" id="KW-1185">Reference proteome</keyword>
<feature type="transmembrane region" description="Helical" evidence="5">
    <location>
        <begin position="120"/>
        <end position="141"/>
    </location>
</feature>